<feature type="compositionally biased region" description="Low complexity" evidence="1">
    <location>
        <begin position="62"/>
        <end position="76"/>
    </location>
</feature>
<evidence type="ECO:0000313" key="3">
    <source>
        <dbReference type="EMBL" id="MEC0484986.1"/>
    </source>
</evidence>
<accession>A0ABU6H4N8</accession>
<dbReference type="Proteomes" id="UP001341297">
    <property type="component" value="Unassembled WGS sequence"/>
</dbReference>
<keyword evidence="4" id="KW-1185">Reference proteome</keyword>
<dbReference type="EMBL" id="JARRTL010000008">
    <property type="protein sequence ID" value="MEC0484986.1"/>
    <property type="molecule type" value="Genomic_DNA"/>
</dbReference>
<feature type="region of interest" description="Disordered" evidence="1">
    <location>
        <begin position="129"/>
        <end position="148"/>
    </location>
</feature>
<feature type="region of interest" description="Disordered" evidence="1">
    <location>
        <begin position="34"/>
        <end position="116"/>
    </location>
</feature>
<feature type="compositionally biased region" description="Basic and acidic residues" evidence="1">
    <location>
        <begin position="34"/>
        <end position="59"/>
    </location>
</feature>
<sequence length="148" mass="16620">MQDILDIIVDNPIIMAVILGIISFIFNKLGKNDDNEEARRKKTSERPKTEAPKNAEKRQKTTGKAAAQPAAAQKSTDMARELERIKTDVERSMPAVERALKKQSGRQTKPAQHVIELNQNTVVQGIVLSEVLGPPRSRKPHHTTRRRP</sequence>
<keyword evidence="2" id="KW-0472">Membrane</keyword>
<evidence type="ECO:0000313" key="4">
    <source>
        <dbReference type="Proteomes" id="UP001341297"/>
    </source>
</evidence>
<name>A0ABU6H4N8_9BACI</name>
<gene>
    <name evidence="3" type="ORF">P8828_09000</name>
</gene>
<comment type="caution">
    <text evidence="3">The sequence shown here is derived from an EMBL/GenBank/DDBJ whole genome shotgun (WGS) entry which is preliminary data.</text>
</comment>
<feature type="compositionally biased region" description="Basic and acidic residues" evidence="1">
    <location>
        <begin position="77"/>
        <end position="91"/>
    </location>
</feature>
<evidence type="ECO:0000256" key="1">
    <source>
        <dbReference type="SAM" id="MobiDB-lite"/>
    </source>
</evidence>
<reference evidence="3 4" key="1">
    <citation type="submission" date="2023-03" db="EMBL/GenBank/DDBJ databases">
        <title>Agriculturally important microbes genome sequencing.</title>
        <authorList>
            <person name="Dunlap C."/>
        </authorList>
    </citation>
    <scope>NUCLEOTIDE SEQUENCE [LARGE SCALE GENOMIC DNA]</scope>
    <source>
        <strain evidence="3 4">CBP-3203</strain>
    </source>
</reference>
<feature type="transmembrane region" description="Helical" evidence="2">
    <location>
        <begin position="12"/>
        <end position="30"/>
    </location>
</feature>
<protein>
    <submittedName>
        <fullName evidence="3">Uncharacterized protein</fullName>
    </submittedName>
</protein>
<keyword evidence="2" id="KW-1133">Transmembrane helix</keyword>
<organism evidence="3 4">
    <name type="scientific">Bacillus glycinifermentans</name>
    <dbReference type="NCBI Taxonomy" id="1664069"/>
    <lineage>
        <taxon>Bacteria</taxon>
        <taxon>Bacillati</taxon>
        <taxon>Bacillota</taxon>
        <taxon>Bacilli</taxon>
        <taxon>Bacillales</taxon>
        <taxon>Bacillaceae</taxon>
        <taxon>Bacillus</taxon>
    </lineage>
</organism>
<evidence type="ECO:0000256" key="2">
    <source>
        <dbReference type="SAM" id="Phobius"/>
    </source>
</evidence>
<proteinExistence type="predicted"/>
<keyword evidence="2" id="KW-0812">Transmembrane</keyword>
<feature type="compositionally biased region" description="Basic residues" evidence="1">
    <location>
        <begin position="136"/>
        <end position="148"/>
    </location>
</feature>